<dbReference type="EMBL" id="DWXG01000014">
    <property type="protein sequence ID" value="HJB97306.1"/>
    <property type="molecule type" value="Genomic_DNA"/>
</dbReference>
<dbReference type="Pfam" id="PF24722">
    <property type="entry name" value="DUF7674"/>
    <property type="match status" value="1"/>
</dbReference>
<feature type="region of interest" description="Disordered" evidence="1">
    <location>
        <begin position="241"/>
        <end position="262"/>
    </location>
</feature>
<dbReference type="AlphaFoldDB" id="A0A9D2SF12"/>
<name>A0A9D2SF12_9FIRM</name>
<reference evidence="3" key="1">
    <citation type="journal article" date="2021" name="PeerJ">
        <title>Extensive microbial diversity within the chicken gut microbiome revealed by metagenomics and culture.</title>
        <authorList>
            <person name="Gilroy R."/>
            <person name="Ravi A."/>
            <person name="Getino M."/>
            <person name="Pursley I."/>
            <person name="Horton D.L."/>
            <person name="Alikhan N.F."/>
            <person name="Baker D."/>
            <person name="Gharbi K."/>
            <person name="Hall N."/>
            <person name="Watson M."/>
            <person name="Adriaenssens E.M."/>
            <person name="Foster-Nyarko E."/>
            <person name="Jarju S."/>
            <person name="Secka A."/>
            <person name="Antonio M."/>
            <person name="Oren A."/>
            <person name="Chaudhuri R.R."/>
            <person name="La Ragione R."/>
            <person name="Hildebrand F."/>
            <person name="Pallen M.J."/>
        </authorList>
    </citation>
    <scope>NUCLEOTIDE SEQUENCE</scope>
    <source>
        <strain evidence="3">CHK185-1770</strain>
    </source>
</reference>
<sequence length="262" mass="29950">MEFNAFACIQEGLQEELAKQGFGPAQPLEDPAGKAVMFATEEVAYSLLYDEKHQRFQLRSTSLEEDGTPGEWRGLSLWLYDEAEGTRADAESILSDFLEVVQGPKRVAMVQQKRHRGKDDERVVDPLFFMNRLANLFPQVKEALNEEKIVYGQVRYVTFVKEKVLPLCEELAAKKPHGDTMKKLCSLLDDMYRDGDMDLRSIVTAAFLNGLSDSAFETVQEQLGDELKKCVKYTRKLRGKKIKPEKKKKQKKVVAKPLDNRR</sequence>
<accession>A0A9D2SF12</accession>
<organism evidence="3 4">
    <name type="scientific">Candidatus Acutalibacter pullicola</name>
    <dbReference type="NCBI Taxonomy" id="2838417"/>
    <lineage>
        <taxon>Bacteria</taxon>
        <taxon>Bacillati</taxon>
        <taxon>Bacillota</taxon>
        <taxon>Clostridia</taxon>
        <taxon>Eubacteriales</taxon>
        <taxon>Acutalibacteraceae</taxon>
        <taxon>Acutalibacter</taxon>
    </lineage>
</organism>
<proteinExistence type="predicted"/>
<evidence type="ECO:0000259" key="2">
    <source>
        <dbReference type="Pfam" id="PF24722"/>
    </source>
</evidence>
<reference evidence="3" key="2">
    <citation type="submission" date="2021-04" db="EMBL/GenBank/DDBJ databases">
        <authorList>
            <person name="Gilroy R."/>
        </authorList>
    </citation>
    <scope>NUCLEOTIDE SEQUENCE</scope>
    <source>
        <strain evidence="3">CHK185-1770</strain>
    </source>
</reference>
<evidence type="ECO:0000313" key="4">
    <source>
        <dbReference type="Proteomes" id="UP000826793"/>
    </source>
</evidence>
<comment type="caution">
    <text evidence="3">The sequence shown here is derived from an EMBL/GenBank/DDBJ whole genome shotgun (WGS) entry which is preliminary data.</text>
</comment>
<dbReference type="Proteomes" id="UP000826793">
    <property type="component" value="Unassembled WGS sequence"/>
</dbReference>
<gene>
    <name evidence="3" type="ORF">H9710_01870</name>
</gene>
<evidence type="ECO:0000313" key="3">
    <source>
        <dbReference type="EMBL" id="HJB97306.1"/>
    </source>
</evidence>
<dbReference type="InterPro" id="IPR056091">
    <property type="entry name" value="DUF7674"/>
</dbReference>
<protein>
    <recommendedName>
        <fullName evidence="2">DUF7674 domain-containing protein</fullName>
    </recommendedName>
</protein>
<feature type="compositionally biased region" description="Basic residues" evidence="1">
    <location>
        <begin position="241"/>
        <end position="254"/>
    </location>
</feature>
<feature type="domain" description="DUF7674" evidence="2">
    <location>
        <begin position="130"/>
        <end position="232"/>
    </location>
</feature>
<evidence type="ECO:0000256" key="1">
    <source>
        <dbReference type="SAM" id="MobiDB-lite"/>
    </source>
</evidence>